<evidence type="ECO:0000313" key="6">
    <source>
        <dbReference type="Proteomes" id="UP000293568"/>
    </source>
</evidence>
<name>A0A4P6ESL2_9BACL</name>
<dbReference type="Pfam" id="PF02562">
    <property type="entry name" value="PhoH"/>
    <property type="match status" value="1"/>
</dbReference>
<protein>
    <submittedName>
        <fullName evidence="5">PhoH family protein</fullName>
    </submittedName>
</protein>
<dbReference type="RefSeq" id="WP_129437941.1">
    <property type="nucleotide sequence ID" value="NZ_CP035492.1"/>
</dbReference>
<dbReference type="FunFam" id="3.40.50.300:FF:000013">
    <property type="entry name" value="PhoH family ATPase"/>
    <property type="match status" value="1"/>
</dbReference>
<organism evidence="5 6">
    <name type="scientific">Paenibacillus protaetiae</name>
    <dbReference type="NCBI Taxonomy" id="2509456"/>
    <lineage>
        <taxon>Bacteria</taxon>
        <taxon>Bacillati</taxon>
        <taxon>Bacillota</taxon>
        <taxon>Bacilli</taxon>
        <taxon>Bacillales</taxon>
        <taxon>Paenibacillaceae</taxon>
        <taxon>Paenibacillus</taxon>
    </lineage>
</organism>
<evidence type="ECO:0000256" key="2">
    <source>
        <dbReference type="ARBA" id="ARBA00022840"/>
    </source>
</evidence>
<dbReference type="GO" id="GO:0005524">
    <property type="term" value="F:ATP binding"/>
    <property type="evidence" value="ECO:0007669"/>
    <property type="project" value="UniProtKB-KW"/>
</dbReference>
<dbReference type="CDD" id="cd09883">
    <property type="entry name" value="PIN_VapC_PhoHL-ATPase"/>
    <property type="match status" value="1"/>
</dbReference>
<evidence type="ECO:0000256" key="1">
    <source>
        <dbReference type="ARBA" id="ARBA00022741"/>
    </source>
</evidence>
<dbReference type="PANTHER" id="PTHR30473">
    <property type="entry name" value="PROTEIN PHOH"/>
    <property type="match status" value="1"/>
</dbReference>
<dbReference type="Gene3D" id="3.40.50.1010">
    <property type="entry name" value="5'-nuclease"/>
    <property type="match status" value="1"/>
</dbReference>
<keyword evidence="2" id="KW-0067">ATP-binding</keyword>
<dbReference type="InterPro" id="IPR051451">
    <property type="entry name" value="PhoH2-like"/>
</dbReference>
<dbReference type="EMBL" id="CP035492">
    <property type="protein sequence ID" value="QAY65405.1"/>
    <property type="molecule type" value="Genomic_DNA"/>
</dbReference>
<keyword evidence="6" id="KW-1185">Reference proteome</keyword>
<dbReference type="InterPro" id="IPR003714">
    <property type="entry name" value="PhoH"/>
</dbReference>
<sequence>MKKIFVLDTNVLLHDPQAIFAFDDNEVIIPAVVLEEIDSKKRLADELGRNARSVSRLLDKMRGEGQLHEGIPLPKGGVLKVELNHKSFIRLQEMFGDVTNDNRILAVALNYRLEQEDLAASGTVTAAREVILVSKDVLVRIKADVLGVQAQDYLSDRIIMSSDIYSGYVTLFVHPAVIDEFYTYRYLAVEALQLPVQLNPNEFVILRDEMGSSKSALLRVSMDGGKLEPLYLSNDAVWGITARNAQQRMALELLLNDDIPLVTLNGKAGTGKTLLALAAGLMKVEDEHKYKKLLIARPVVPMGKDIGYLPGEKDEKLRPWMQPIYDNLEFLFDTKKSGDIDKILMGLGSIQVEALTYIRGRSIPGQFIIIDEAQNLTKHEVKTIVSRVGEGSKIVLMGDPEQIDHPYLDSISNGLTHIVERFKGESISGHMTLEKGERSKLAQLAADLL</sequence>
<accession>A0A4P6ESL2</accession>
<dbReference type="SUPFAM" id="SSF88723">
    <property type="entry name" value="PIN domain-like"/>
    <property type="match status" value="1"/>
</dbReference>
<dbReference type="InterPro" id="IPR029060">
    <property type="entry name" value="PIN-like_dom_sf"/>
</dbReference>
<dbReference type="InterPro" id="IPR002716">
    <property type="entry name" value="PIN_dom"/>
</dbReference>
<proteinExistence type="inferred from homology"/>
<dbReference type="Proteomes" id="UP000293568">
    <property type="component" value="Chromosome"/>
</dbReference>
<evidence type="ECO:0000256" key="3">
    <source>
        <dbReference type="ARBA" id="ARBA00046345"/>
    </source>
</evidence>
<dbReference type="GO" id="GO:0005829">
    <property type="term" value="C:cytosol"/>
    <property type="evidence" value="ECO:0007669"/>
    <property type="project" value="TreeGrafter"/>
</dbReference>
<dbReference type="OrthoDB" id="9773137at2"/>
<dbReference type="Gene3D" id="3.40.50.300">
    <property type="entry name" value="P-loop containing nucleotide triphosphate hydrolases"/>
    <property type="match status" value="1"/>
</dbReference>
<dbReference type="KEGG" id="pprt:ET464_02420"/>
<dbReference type="InterPro" id="IPR027417">
    <property type="entry name" value="P-loop_NTPase"/>
</dbReference>
<dbReference type="FunFam" id="3.40.50.1010:FF:000007">
    <property type="entry name" value="PhoH family protein"/>
    <property type="match status" value="1"/>
</dbReference>
<dbReference type="PANTHER" id="PTHR30473:SF2">
    <property type="entry name" value="PIN DOMAIN-CONTAINING PROTEIN"/>
    <property type="match status" value="1"/>
</dbReference>
<evidence type="ECO:0000259" key="4">
    <source>
        <dbReference type="SMART" id="SM00670"/>
    </source>
</evidence>
<evidence type="ECO:0000313" key="5">
    <source>
        <dbReference type="EMBL" id="QAY65405.1"/>
    </source>
</evidence>
<reference evidence="5 6" key="1">
    <citation type="submission" date="2019-01" db="EMBL/GenBank/DDBJ databases">
        <title>Genome sequencing of strain FW100M-2.</title>
        <authorList>
            <person name="Heo J."/>
            <person name="Kim S.-J."/>
            <person name="Kim J.-S."/>
            <person name="Hong S.-B."/>
            <person name="Kwon S.-W."/>
        </authorList>
    </citation>
    <scope>NUCLEOTIDE SEQUENCE [LARGE SCALE GENOMIC DNA]</scope>
    <source>
        <strain evidence="5 6">FW100M-2</strain>
    </source>
</reference>
<comment type="similarity">
    <text evidence="3">In the N-terminal section; belongs to the PINc/VapC protein family.</text>
</comment>
<dbReference type="SMART" id="SM00670">
    <property type="entry name" value="PINc"/>
    <property type="match status" value="1"/>
</dbReference>
<gene>
    <name evidence="5" type="ORF">ET464_02420</name>
</gene>
<keyword evidence="1" id="KW-0547">Nucleotide-binding</keyword>
<dbReference type="AlphaFoldDB" id="A0A4P6ESL2"/>
<feature type="domain" description="PIN" evidence="4">
    <location>
        <begin position="3"/>
        <end position="141"/>
    </location>
</feature>
<dbReference type="Pfam" id="PF13638">
    <property type="entry name" value="PIN_4"/>
    <property type="match status" value="1"/>
</dbReference>
<dbReference type="SUPFAM" id="SSF52540">
    <property type="entry name" value="P-loop containing nucleoside triphosphate hydrolases"/>
    <property type="match status" value="1"/>
</dbReference>